<feature type="transmembrane region" description="Helical" evidence="1">
    <location>
        <begin position="175"/>
        <end position="196"/>
    </location>
</feature>
<name>A0A7Y9U7W7_9BURK</name>
<dbReference type="EMBL" id="JACCFH010000001">
    <property type="protein sequence ID" value="NYG33956.1"/>
    <property type="molecule type" value="Genomic_DNA"/>
</dbReference>
<proteinExistence type="predicted"/>
<dbReference type="RefSeq" id="WP_179634657.1">
    <property type="nucleotide sequence ID" value="NZ_JACCFH010000001.1"/>
</dbReference>
<sequence>MSSGSGSGSDVRVARALSILGHPALLMPGAVVWASIARNAPPSVLFTAASASVFVALCVGVYSAVQVRAGRWAHVDASVPRERGQLNLFLALLLFGTAGALWWSGQPRPVFLGLVLGGGLVVAGHLLRRWLKVSLHAGFAVFAAGLSWPGPVAFGLLALAVGVCWSRLVLRRHTLAEVVVGFVAGGVAGFGFHLCAA</sequence>
<comment type="caution">
    <text evidence="2">The sequence shown here is derived from an EMBL/GenBank/DDBJ whole genome shotgun (WGS) entry which is preliminary data.</text>
</comment>
<evidence type="ECO:0000313" key="3">
    <source>
        <dbReference type="Proteomes" id="UP000518288"/>
    </source>
</evidence>
<protein>
    <submittedName>
        <fullName evidence="2">Membrane-associated phospholipid phosphatase</fullName>
    </submittedName>
</protein>
<keyword evidence="1" id="KW-0812">Transmembrane</keyword>
<feature type="transmembrane region" description="Helical" evidence="1">
    <location>
        <begin position="44"/>
        <end position="65"/>
    </location>
</feature>
<keyword evidence="3" id="KW-1185">Reference proteome</keyword>
<dbReference type="Proteomes" id="UP000518288">
    <property type="component" value="Unassembled WGS sequence"/>
</dbReference>
<evidence type="ECO:0000313" key="2">
    <source>
        <dbReference type="EMBL" id="NYG33956.1"/>
    </source>
</evidence>
<accession>A0A7Y9U7W7</accession>
<dbReference type="AlphaFoldDB" id="A0A7Y9U7W7"/>
<evidence type="ECO:0000256" key="1">
    <source>
        <dbReference type="SAM" id="Phobius"/>
    </source>
</evidence>
<gene>
    <name evidence="2" type="ORF">BDD16_002942</name>
</gene>
<keyword evidence="1" id="KW-0472">Membrane</keyword>
<feature type="transmembrane region" description="Helical" evidence="1">
    <location>
        <begin position="110"/>
        <end position="127"/>
    </location>
</feature>
<keyword evidence="1" id="KW-1133">Transmembrane helix</keyword>
<feature type="transmembrane region" description="Helical" evidence="1">
    <location>
        <begin position="86"/>
        <end position="104"/>
    </location>
</feature>
<feature type="transmembrane region" description="Helical" evidence="1">
    <location>
        <begin position="139"/>
        <end position="163"/>
    </location>
</feature>
<reference evidence="2 3" key="1">
    <citation type="submission" date="2020-07" db="EMBL/GenBank/DDBJ databases">
        <title>Genomic Encyclopedia of Archaeal and Bacterial Type Strains, Phase II (KMG-II): from individual species to whole genera.</title>
        <authorList>
            <person name="Goeker M."/>
        </authorList>
    </citation>
    <scope>NUCLEOTIDE SEQUENCE [LARGE SCALE GENOMIC DNA]</scope>
    <source>
        <strain evidence="2 3">DSM 21226</strain>
    </source>
</reference>
<organism evidence="2 3">
    <name type="scientific">Sphaerotilus montanus</name>
    <dbReference type="NCBI Taxonomy" id="522889"/>
    <lineage>
        <taxon>Bacteria</taxon>
        <taxon>Pseudomonadati</taxon>
        <taxon>Pseudomonadota</taxon>
        <taxon>Betaproteobacteria</taxon>
        <taxon>Burkholderiales</taxon>
        <taxon>Sphaerotilaceae</taxon>
        <taxon>Sphaerotilus</taxon>
    </lineage>
</organism>